<accession>A0A1Y2CEP9</accession>
<keyword evidence="3" id="KW-1185">Reference proteome</keyword>
<evidence type="ECO:0000313" key="3">
    <source>
        <dbReference type="Proteomes" id="UP000193642"/>
    </source>
</evidence>
<gene>
    <name evidence="2" type="ORF">BCR33DRAFT_849797</name>
</gene>
<dbReference type="AlphaFoldDB" id="A0A1Y2CEP9"/>
<dbReference type="EMBL" id="MCGO01000019">
    <property type="protein sequence ID" value="ORY45531.1"/>
    <property type="molecule type" value="Genomic_DNA"/>
</dbReference>
<reference evidence="2 3" key="1">
    <citation type="submission" date="2016-07" db="EMBL/GenBank/DDBJ databases">
        <title>Pervasive Adenine N6-methylation of Active Genes in Fungi.</title>
        <authorList>
            <consortium name="DOE Joint Genome Institute"/>
            <person name="Mondo S.J."/>
            <person name="Dannebaum R.O."/>
            <person name="Kuo R.C."/>
            <person name="Labutti K."/>
            <person name="Haridas S."/>
            <person name="Kuo A."/>
            <person name="Salamov A."/>
            <person name="Ahrendt S.R."/>
            <person name="Lipzen A."/>
            <person name="Sullivan W."/>
            <person name="Andreopoulos W.B."/>
            <person name="Clum A."/>
            <person name="Lindquist E."/>
            <person name="Daum C."/>
            <person name="Ramamoorthy G.K."/>
            <person name="Gryganskyi A."/>
            <person name="Culley D."/>
            <person name="Magnuson J.K."/>
            <person name="James T.Y."/>
            <person name="O'Malley M.A."/>
            <person name="Stajich J.E."/>
            <person name="Spatafora J.W."/>
            <person name="Visel A."/>
            <person name="Grigoriev I.V."/>
        </authorList>
    </citation>
    <scope>NUCLEOTIDE SEQUENCE [LARGE SCALE GENOMIC DNA]</scope>
    <source>
        <strain evidence="2 3">JEL800</strain>
    </source>
</reference>
<dbReference type="OrthoDB" id="10434017at2759"/>
<name>A0A1Y2CEP9_9FUNG</name>
<comment type="caution">
    <text evidence="2">The sequence shown here is derived from an EMBL/GenBank/DDBJ whole genome shotgun (WGS) entry which is preliminary data.</text>
</comment>
<sequence>MGPKPRRRPMDSSDDDDAKQLNRGHQQQFRERRKEKLKVLEDRVAQLERELALVRQGPGASIGPSTAIGTTSALPGTIPADTLDTASAAEHFGSSSHSHIQNTAQQPAPIDEQELARYHVLLARAEAENRTLKALLTQQSSFAYTIPLQFCETAQYAESTTTVACSDTETIERKSVFRIELAQLGTKLKLVPSLAGCWNQVDDFVNSILVWMHYRKVSETCQSANAMKKALDTERELLQLCQTEAERKDTLYMIEQFFYTFSHLLHHSGNLERRMSLLQLDSSISDLDNLKKSACFQNEKASAVIQRMLFCFKESSKSTESNKAKWLADVLLLKKELLDMAESDSDRNEVIEAVYQHSLRYSPAD</sequence>
<feature type="region of interest" description="Disordered" evidence="1">
    <location>
        <begin position="1"/>
        <end position="35"/>
    </location>
</feature>
<dbReference type="Proteomes" id="UP000193642">
    <property type="component" value="Unassembled WGS sequence"/>
</dbReference>
<dbReference type="CDD" id="cd14688">
    <property type="entry name" value="bZIP_YAP"/>
    <property type="match status" value="1"/>
</dbReference>
<evidence type="ECO:0008006" key="4">
    <source>
        <dbReference type="Google" id="ProtNLM"/>
    </source>
</evidence>
<organism evidence="2 3">
    <name type="scientific">Rhizoclosmatium globosum</name>
    <dbReference type="NCBI Taxonomy" id="329046"/>
    <lineage>
        <taxon>Eukaryota</taxon>
        <taxon>Fungi</taxon>
        <taxon>Fungi incertae sedis</taxon>
        <taxon>Chytridiomycota</taxon>
        <taxon>Chytridiomycota incertae sedis</taxon>
        <taxon>Chytridiomycetes</taxon>
        <taxon>Chytridiales</taxon>
        <taxon>Chytriomycetaceae</taxon>
        <taxon>Rhizoclosmatium</taxon>
    </lineage>
</organism>
<evidence type="ECO:0000313" key="2">
    <source>
        <dbReference type="EMBL" id="ORY45531.1"/>
    </source>
</evidence>
<proteinExistence type="predicted"/>
<evidence type="ECO:0000256" key="1">
    <source>
        <dbReference type="SAM" id="MobiDB-lite"/>
    </source>
</evidence>
<protein>
    <recommendedName>
        <fullName evidence="4">BZIP domain-containing protein</fullName>
    </recommendedName>
</protein>